<sequence length="373" mass="40808">MFTAFIIHTLACDPGTFRAQDSSCQPCPTGTFMPNANATACWMCPLNSDPNANATHCNCRHGTVWNATDRYCQFCSAGAYFREEDGIRSCAPCPKDTYQSNEGQPHCFPCPVSTYSLPGSTSCSDCPLEAPAPNNTRCAKCPPGQEYDMFQGICTPCSFGFYKPHSGYQPCLPCPPDAYSDYGASSCVQCEPNSALMKNGSCSSCQPGQYYDPYLRQCHKCDRGSFTSFPNSMELCHVCAGHSYSFDGASSCIQCPPNQALMKNGSCASCQPGYYYEEHSFECEKCPPNHISRGGISIRAKYVPLAVTVERALRGASTVPSRRRSLRVSWINVGRAPQLRTMIKPQPAAINAPLVLLNRIMESEFARDVGRLL</sequence>
<dbReference type="OrthoDB" id="439917at2759"/>
<dbReference type="GO" id="GO:0016020">
    <property type="term" value="C:membrane"/>
    <property type="evidence" value="ECO:0007669"/>
    <property type="project" value="TreeGrafter"/>
</dbReference>
<evidence type="ECO:0000313" key="3">
    <source>
        <dbReference type="Proteomes" id="UP000247409"/>
    </source>
</evidence>
<dbReference type="STRING" id="448386.A0A2V3J1M5"/>
<evidence type="ECO:0000259" key="1">
    <source>
        <dbReference type="Pfam" id="PF07699"/>
    </source>
</evidence>
<proteinExistence type="predicted"/>
<accession>A0A2V3J1M5</accession>
<comment type="caution">
    <text evidence="2">The sequence shown here is derived from an EMBL/GenBank/DDBJ whole genome shotgun (WGS) entry which is preliminary data.</text>
</comment>
<dbReference type="PANTHER" id="PTHR22727">
    <property type="entry name" value="PROTEIN CBG13728"/>
    <property type="match status" value="1"/>
</dbReference>
<feature type="domain" description="Tyrosine-protein kinase ephrin type A/B receptor-like" evidence="1">
    <location>
        <begin position="85"/>
        <end position="126"/>
    </location>
</feature>
<name>A0A2V3J1M5_9FLOR</name>
<gene>
    <name evidence="2" type="ORF">BWQ96_01912</name>
</gene>
<protein>
    <submittedName>
        <fullName evidence="2">Signal peptide, CUB and EGF-like domain-containing protein 2</fullName>
    </submittedName>
</protein>
<dbReference type="Gene3D" id="2.10.50.10">
    <property type="entry name" value="Tumor Necrosis Factor Receptor, subunit A, domain 2"/>
    <property type="match status" value="3"/>
</dbReference>
<reference evidence="2 3" key="1">
    <citation type="journal article" date="2018" name="Mol. Biol. Evol.">
        <title>Analysis of the draft genome of the red seaweed Gracilariopsis chorda provides insights into genome size evolution in Rhodophyta.</title>
        <authorList>
            <person name="Lee J."/>
            <person name="Yang E.C."/>
            <person name="Graf L."/>
            <person name="Yang J.H."/>
            <person name="Qiu H."/>
            <person name="Zel Zion U."/>
            <person name="Chan C.X."/>
            <person name="Stephens T.G."/>
            <person name="Weber A.P.M."/>
            <person name="Boo G.H."/>
            <person name="Boo S.M."/>
            <person name="Kim K.M."/>
            <person name="Shin Y."/>
            <person name="Jung M."/>
            <person name="Lee S.J."/>
            <person name="Yim H.S."/>
            <person name="Lee J.H."/>
            <person name="Bhattacharya D."/>
            <person name="Yoon H.S."/>
        </authorList>
    </citation>
    <scope>NUCLEOTIDE SEQUENCE [LARGE SCALE GENOMIC DNA]</scope>
    <source>
        <strain evidence="2 3">SKKU-2015</strain>
        <tissue evidence="2">Whole body</tissue>
    </source>
</reference>
<dbReference type="SMART" id="SM01411">
    <property type="entry name" value="Ephrin_rec_like"/>
    <property type="match status" value="5"/>
</dbReference>
<dbReference type="PANTHER" id="PTHR22727:SF15">
    <property type="entry name" value="MRH DOMAIN-CONTAINING PROTEIN"/>
    <property type="match status" value="1"/>
</dbReference>
<evidence type="ECO:0000313" key="2">
    <source>
        <dbReference type="EMBL" id="PXF48223.1"/>
    </source>
</evidence>
<organism evidence="2 3">
    <name type="scientific">Gracilariopsis chorda</name>
    <dbReference type="NCBI Taxonomy" id="448386"/>
    <lineage>
        <taxon>Eukaryota</taxon>
        <taxon>Rhodophyta</taxon>
        <taxon>Florideophyceae</taxon>
        <taxon>Rhodymeniophycidae</taxon>
        <taxon>Gracilariales</taxon>
        <taxon>Gracilariaceae</taxon>
        <taxon>Gracilariopsis</taxon>
    </lineage>
</organism>
<keyword evidence="3" id="KW-1185">Reference proteome</keyword>
<dbReference type="Proteomes" id="UP000247409">
    <property type="component" value="Unassembled WGS sequence"/>
</dbReference>
<dbReference type="InterPro" id="IPR009030">
    <property type="entry name" value="Growth_fac_rcpt_cys_sf"/>
</dbReference>
<dbReference type="InterPro" id="IPR039181">
    <property type="entry name" value="Elapor1/2"/>
</dbReference>
<dbReference type="InterPro" id="IPR011641">
    <property type="entry name" value="Tyr-kin_ephrin_A/B_rcpt-like"/>
</dbReference>
<feature type="domain" description="Tyrosine-protein kinase ephrin type A/B receptor-like" evidence="1">
    <location>
        <begin position="17"/>
        <end position="48"/>
    </location>
</feature>
<dbReference type="EMBL" id="NBIV01000015">
    <property type="protein sequence ID" value="PXF48223.1"/>
    <property type="molecule type" value="Genomic_DNA"/>
</dbReference>
<dbReference type="AlphaFoldDB" id="A0A2V3J1M5"/>
<dbReference type="SUPFAM" id="SSF57184">
    <property type="entry name" value="Growth factor receptor domain"/>
    <property type="match status" value="3"/>
</dbReference>
<dbReference type="Pfam" id="PF07699">
    <property type="entry name" value="Ephrin_rec_like"/>
    <property type="match status" value="2"/>
</dbReference>